<reference evidence="3" key="1">
    <citation type="journal article" date="2019" name="Int. J. Syst. Evol. Microbiol.">
        <title>The Global Catalogue of Microorganisms (GCM) 10K type strain sequencing project: providing services to taxonomists for standard genome sequencing and annotation.</title>
        <authorList>
            <consortium name="The Broad Institute Genomics Platform"/>
            <consortium name="The Broad Institute Genome Sequencing Center for Infectious Disease"/>
            <person name="Wu L."/>
            <person name="Ma J."/>
        </authorList>
    </citation>
    <scope>NUCLEOTIDE SEQUENCE [LARGE SCALE GENOMIC DNA]</scope>
    <source>
        <strain evidence="3">JCM 15896</strain>
    </source>
</reference>
<evidence type="ECO:0000313" key="2">
    <source>
        <dbReference type="EMBL" id="GAA0857007.1"/>
    </source>
</evidence>
<sequence>MRMQSSFTSPDNFICELSTLGIISINGEDATSYLQGKVTNNVAQLTPDQAQLGCHCDFKGKTWNIFYALGGAQKIEFLCHPESIPASLAELKKYGVFSKVDFSDTTQDHQFVGMAGVEAEKALSKLFGALPQQHLAVVHSELGYVIRFEQPKPRFLVITKSQAANSLLEQLAEYVVDESYWEAMDIVAGIANIQSQTSIEFIPQMMNMQALDAISFDKGCYMGQEVVARTKYLGKNKRAAFILKSNLAAQLQAGDSLEAQVGENWRRSGTVLRSATLEDSTWVLAVLPNDTASDAMLRAKNNPQQTFSVEPLPYSID</sequence>
<dbReference type="Gene3D" id="3.30.70.1400">
    <property type="entry name" value="Aminomethyltransferase beta-barrel domains"/>
    <property type="match status" value="1"/>
</dbReference>
<evidence type="ECO:0000313" key="3">
    <source>
        <dbReference type="Proteomes" id="UP001500359"/>
    </source>
</evidence>
<dbReference type="SUPFAM" id="SSF103025">
    <property type="entry name" value="Folate-binding domain"/>
    <property type="match status" value="1"/>
</dbReference>
<dbReference type="PANTHER" id="PTHR22602">
    <property type="entry name" value="TRANSFERASE CAF17, MITOCHONDRIAL-RELATED"/>
    <property type="match status" value="1"/>
</dbReference>
<dbReference type="Gene3D" id="2.40.30.160">
    <property type="match status" value="1"/>
</dbReference>
<keyword evidence="3" id="KW-1185">Reference proteome</keyword>
<protein>
    <submittedName>
        <fullName evidence="2">tRNA-modifying protein YgfZ</fullName>
    </submittedName>
</protein>
<organism evidence="2 3">
    <name type="scientific">Aliiglaciecola litoralis</name>
    <dbReference type="NCBI Taxonomy" id="582857"/>
    <lineage>
        <taxon>Bacteria</taxon>
        <taxon>Pseudomonadati</taxon>
        <taxon>Pseudomonadota</taxon>
        <taxon>Gammaproteobacteria</taxon>
        <taxon>Alteromonadales</taxon>
        <taxon>Alteromonadaceae</taxon>
        <taxon>Aliiglaciecola</taxon>
    </lineage>
</organism>
<name>A0ABP3WVF3_9ALTE</name>
<dbReference type="InterPro" id="IPR017703">
    <property type="entry name" value="YgfZ/GCV_T_CS"/>
</dbReference>
<dbReference type="SUPFAM" id="SSF101790">
    <property type="entry name" value="Aminomethyltransferase beta-barrel domain"/>
    <property type="match status" value="1"/>
</dbReference>
<dbReference type="InterPro" id="IPR045179">
    <property type="entry name" value="YgfZ/GcvT"/>
</dbReference>
<feature type="domain" description="tRNA-modifying protein YgfZ-like beta-barrel" evidence="1">
    <location>
        <begin position="236"/>
        <end position="301"/>
    </location>
</feature>
<comment type="caution">
    <text evidence="2">The sequence shown here is derived from an EMBL/GenBank/DDBJ whole genome shotgun (WGS) entry which is preliminary data.</text>
</comment>
<dbReference type="InterPro" id="IPR048451">
    <property type="entry name" value="YgfZ_barrel"/>
</dbReference>
<evidence type="ECO:0000259" key="1">
    <source>
        <dbReference type="Pfam" id="PF21130"/>
    </source>
</evidence>
<dbReference type="EMBL" id="BAAAFD010000005">
    <property type="protein sequence ID" value="GAA0857007.1"/>
    <property type="molecule type" value="Genomic_DNA"/>
</dbReference>
<dbReference type="NCBIfam" id="NF007110">
    <property type="entry name" value="PRK09559.1"/>
    <property type="match status" value="1"/>
</dbReference>
<gene>
    <name evidence="2" type="primary">ygfZ</name>
    <name evidence="2" type="ORF">GCM10009114_21060</name>
</gene>
<proteinExistence type="predicted"/>
<accession>A0ABP3WVF3</accession>
<dbReference type="Pfam" id="PF21130">
    <property type="entry name" value="YgfZ_barrel"/>
    <property type="match status" value="1"/>
</dbReference>
<dbReference type="Gene3D" id="3.30.70.1630">
    <property type="match status" value="1"/>
</dbReference>
<dbReference type="PANTHER" id="PTHR22602:SF0">
    <property type="entry name" value="TRANSFERASE CAF17, MITOCHONDRIAL-RELATED"/>
    <property type="match status" value="1"/>
</dbReference>
<dbReference type="NCBIfam" id="TIGR03317">
    <property type="entry name" value="ygfZ_signature"/>
    <property type="match status" value="1"/>
</dbReference>
<dbReference type="Proteomes" id="UP001500359">
    <property type="component" value="Unassembled WGS sequence"/>
</dbReference>
<dbReference type="InterPro" id="IPR029043">
    <property type="entry name" value="GcvT/YgfZ_C"/>
</dbReference>